<gene>
    <name evidence="2" type="ORF">CU098_000301</name>
</gene>
<name>A0A367KMF6_RHIST</name>
<organism evidence="2 3">
    <name type="scientific">Rhizopus stolonifer</name>
    <name type="common">Rhizopus nigricans</name>
    <dbReference type="NCBI Taxonomy" id="4846"/>
    <lineage>
        <taxon>Eukaryota</taxon>
        <taxon>Fungi</taxon>
        <taxon>Fungi incertae sedis</taxon>
        <taxon>Mucoromycota</taxon>
        <taxon>Mucoromycotina</taxon>
        <taxon>Mucoromycetes</taxon>
        <taxon>Mucorales</taxon>
        <taxon>Mucorineae</taxon>
        <taxon>Rhizopodaceae</taxon>
        <taxon>Rhizopus</taxon>
    </lineage>
</organism>
<dbReference type="PROSITE" id="PS50297">
    <property type="entry name" value="ANK_REP_REGION"/>
    <property type="match status" value="2"/>
</dbReference>
<dbReference type="SUPFAM" id="SSF48403">
    <property type="entry name" value="Ankyrin repeat"/>
    <property type="match status" value="1"/>
</dbReference>
<feature type="repeat" description="ANK" evidence="1">
    <location>
        <begin position="259"/>
        <end position="284"/>
    </location>
</feature>
<protein>
    <submittedName>
        <fullName evidence="2">Uncharacterized protein</fullName>
    </submittedName>
</protein>
<dbReference type="InterPro" id="IPR036770">
    <property type="entry name" value="Ankyrin_rpt-contain_sf"/>
</dbReference>
<feature type="repeat" description="ANK" evidence="1">
    <location>
        <begin position="225"/>
        <end position="247"/>
    </location>
</feature>
<dbReference type="Gene3D" id="1.25.40.20">
    <property type="entry name" value="Ankyrin repeat-containing domain"/>
    <property type="match status" value="1"/>
</dbReference>
<evidence type="ECO:0000313" key="3">
    <source>
        <dbReference type="Proteomes" id="UP000253551"/>
    </source>
</evidence>
<dbReference type="PROSITE" id="PS50088">
    <property type="entry name" value="ANK_REPEAT"/>
    <property type="match status" value="2"/>
</dbReference>
<keyword evidence="3" id="KW-1185">Reference proteome</keyword>
<dbReference type="AlphaFoldDB" id="A0A367KMF6"/>
<evidence type="ECO:0000313" key="2">
    <source>
        <dbReference type="EMBL" id="RCI03310.1"/>
    </source>
</evidence>
<sequence length="284" mass="30892">MLEEAVVEPNFYDQETIEELSTDLDVYSSIIADETQESLPESSKITNNDSQATITKAAVPIASEDVLVFACGDGFWNTIARGKANKPEVITLVGNYLRRAGNPNVAKNSDTVKSVKEGYSLLHALVAIKNTTALRKVIDAGARVDVYPLASTKEDQMTPLMLAVKTGYQSGVESLLKTGNCSLLLDRGPYGENALHAAIQSNSDEMVIYVLKLTQQALLDKADDNGATPLHYACITGKTRLVSLLIKDCQCQTDLKDNKGETPLHYAVRNRKLKVITKMVGELG</sequence>
<dbReference type="PANTHER" id="PTHR24121">
    <property type="entry name" value="NO MECHANORECEPTOR POTENTIAL C, ISOFORM D-RELATED"/>
    <property type="match status" value="1"/>
</dbReference>
<dbReference type="EMBL" id="PJQM01001066">
    <property type="protein sequence ID" value="RCI03310.1"/>
    <property type="molecule type" value="Genomic_DNA"/>
</dbReference>
<dbReference type="PANTHER" id="PTHR24121:SF23">
    <property type="entry name" value="NO MECHANORECEPTOR POTENTIAL C, ISOFORM H"/>
    <property type="match status" value="1"/>
</dbReference>
<reference evidence="2 3" key="1">
    <citation type="journal article" date="2018" name="G3 (Bethesda)">
        <title>Phylogenetic and Phylogenomic Definition of Rhizopus Species.</title>
        <authorList>
            <person name="Gryganskyi A.P."/>
            <person name="Golan J."/>
            <person name="Dolatabadi S."/>
            <person name="Mondo S."/>
            <person name="Robb S."/>
            <person name="Idnurm A."/>
            <person name="Muszewska A."/>
            <person name="Steczkiewicz K."/>
            <person name="Masonjones S."/>
            <person name="Liao H.L."/>
            <person name="Gajdeczka M.T."/>
            <person name="Anike F."/>
            <person name="Vuek A."/>
            <person name="Anishchenko I.M."/>
            <person name="Voigt K."/>
            <person name="de Hoog G.S."/>
            <person name="Smith M.E."/>
            <person name="Heitman J."/>
            <person name="Vilgalys R."/>
            <person name="Stajich J.E."/>
        </authorList>
    </citation>
    <scope>NUCLEOTIDE SEQUENCE [LARGE SCALE GENOMIC DNA]</scope>
    <source>
        <strain evidence="2 3">LSU 92-RS-03</strain>
    </source>
</reference>
<keyword evidence="1" id="KW-0040">ANK repeat</keyword>
<dbReference type="Proteomes" id="UP000253551">
    <property type="component" value="Unassembled WGS sequence"/>
</dbReference>
<dbReference type="InterPro" id="IPR002110">
    <property type="entry name" value="Ankyrin_rpt"/>
</dbReference>
<dbReference type="OrthoDB" id="20872at2759"/>
<feature type="non-terminal residue" evidence="2">
    <location>
        <position position="284"/>
    </location>
</feature>
<dbReference type="SMART" id="SM00248">
    <property type="entry name" value="ANK"/>
    <property type="match status" value="5"/>
</dbReference>
<proteinExistence type="predicted"/>
<dbReference type="Pfam" id="PF12796">
    <property type="entry name" value="Ank_2"/>
    <property type="match status" value="2"/>
</dbReference>
<accession>A0A367KMF6</accession>
<dbReference type="STRING" id="4846.A0A367KMF6"/>
<evidence type="ECO:0000256" key="1">
    <source>
        <dbReference type="PROSITE-ProRule" id="PRU00023"/>
    </source>
</evidence>
<comment type="caution">
    <text evidence="2">The sequence shown here is derived from an EMBL/GenBank/DDBJ whole genome shotgun (WGS) entry which is preliminary data.</text>
</comment>